<dbReference type="PANTHER" id="PTHR31080:SF110">
    <property type="entry name" value="PECTINESTERASE INHIBITOR 3"/>
    <property type="match status" value="1"/>
</dbReference>
<evidence type="ECO:0000256" key="7">
    <source>
        <dbReference type="SAM" id="Coils"/>
    </source>
</evidence>
<evidence type="ECO:0000256" key="3">
    <source>
        <dbReference type="ARBA" id="ARBA00022525"/>
    </source>
</evidence>
<dbReference type="Gene3D" id="1.20.140.40">
    <property type="entry name" value="Invertase/pectin methylesterase inhibitor family protein"/>
    <property type="match status" value="1"/>
</dbReference>
<keyword evidence="11" id="KW-1185">Reference proteome</keyword>
<evidence type="ECO:0000259" key="9">
    <source>
        <dbReference type="SMART" id="SM00856"/>
    </source>
</evidence>
<comment type="subcellular location">
    <subcellularLocation>
        <location evidence="1">Secreted</location>
        <location evidence="1">Extracellular space</location>
        <location evidence="1">Apoplast</location>
    </subcellularLocation>
</comment>
<proteinExistence type="inferred from homology"/>
<dbReference type="PANTHER" id="PTHR31080">
    <property type="entry name" value="PECTINESTERASE INHIBITOR-LIKE"/>
    <property type="match status" value="1"/>
</dbReference>
<dbReference type="SUPFAM" id="SSF101148">
    <property type="entry name" value="Plant invertase/pectin methylesterase inhibitor"/>
    <property type="match status" value="1"/>
</dbReference>
<dbReference type="SMART" id="SM00856">
    <property type="entry name" value="PMEI"/>
    <property type="match status" value="1"/>
</dbReference>
<dbReference type="AlphaFoldDB" id="A0A7N0VB09"/>
<keyword evidence="5" id="KW-1015">Disulfide bond</keyword>
<dbReference type="Pfam" id="PF04043">
    <property type="entry name" value="PMEI"/>
    <property type="match status" value="1"/>
</dbReference>
<sequence length="197" mass="21758">MAHSSALLKLSTPLVLLLLLHFPPTLASRDAPASSDDLVRSSCVHASYPDICVRTLSTYPDPPKTKRELAQASVKVSLGRARKLSEYLAEQREESSKRREKAALKDCLEQMGDSIDELERTLSELEHLREGSFRFQMSNAETWVSAALSDDETCLDGLSEAAGKGRVRDEVKKRIVGVAKVTSNALYLINQLDSKRG</sequence>
<dbReference type="Proteomes" id="UP000594263">
    <property type="component" value="Unplaced"/>
</dbReference>
<evidence type="ECO:0000256" key="2">
    <source>
        <dbReference type="ARBA" id="ARBA00022523"/>
    </source>
</evidence>
<feature type="signal peptide" evidence="8">
    <location>
        <begin position="1"/>
        <end position="27"/>
    </location>
</feature>
<feature type="coiled-coil region" evidence="7">
    <location>
        <begin position="101"/>
        <end position="128"/>
    </location>
</feature>
<dbReference type="OMA" id="SYPTICV"/>
<name>A0A7N0VB09_KALFE</name>
<dbReference type="GO" id="GO:0004857">
    <property type="term" value="F:enzyme inhibitor activity"/>
    <property type="evidence" value="ECO:0007669"/>
    <property type="project" value="InterPro"/>
</dbReference>
<organism evidence="10 11">
    <name type="scientific">Kalanchoe fedtschenkoi</name>
    <name type="common">Lavender scallops</name>
    <name type="synonym">South American air plant</name>
    <dbReference type="NCBI Taxonomy" id="63787"/>
    <lineage>
        <taxon>Eukaryota</taxon>
        <taxon>Viridiplantae</taxon>
        <taxon>Streptophyta</taxon>
        <taxon>Embryophyta</taxon>
        <taxon>Tracheophyta</taxon>
        <taxon>Spermatophyta</taxon>
        <taxon>Magnoliopsida</taxon>
        <taxon>eudicotyledons</taxon>
        <taxon>Gunneridae</taxon>
        <taxon>Pentapetalae</taxon>
        <taxon>Saxifragales</taxon>
        <taxon>Crassulaceae</taxon>
        <taxon>Kalanchoe</taxon>
    </lineage>
</organism>
<reference evidence="10" key="1">
    <citation type="submission" date="2021-01" db="UniProtKB">
        <authorList>
            <consortium name="EnsemblPlants"/>
        </authorList>
    </citation>
    <scope>IDENTIFICATION</scope>
</reference>
<comment type="similarity">
    <text evidence="6">Belongs to the PMEI family.</text>
</comment>
<dbReference type="EnsemblPlants" id="Kaladp0472s0013.1.v1.1">
    <property type="protein sequence ID" value="Kaladp0472s0013.1.v1.1.CDS.1"/>
    <property type="gene ID" value="Kaladp0472s0013.v1.1"/>
</dbReference>
<evidence type="ECO:0000256" key="6">
    <source>
        <dbReference type="ARBA" id="ARBA00038471"/>
    </source>
</evidence>
<evidence type="ECO:0000313" key="11">
    <source>
        <dbReference type="Proteomes" id="UP000594263"/>
    </source>
</evidence>
<keyword evidence="4 8" id="KW-0732">Signal</keyword>
<evidence type="ECO:0000256" key="5">
    <source>
        <dbReference type="ARBA" id="ARBA00023157"/>
    </source>
</evidence>
<evidence type="ECO:0000313" key="10">
    <source>
        <dbReference type="EnsemblPlants" id="Kaladp0472s0013.1.v1.1.CDS.1"/>
    </source>
</evidence>
<dbReference type="InterPro" id="IPR051955">
    <property type="entry name" value="PME_Inhibitor"/>
</dbReference>
<feature type="chain" id="PRO_5029560498" description="Pectinesterase inhibitor domain-containing protein" evidence="8">
    <location>
        <begin position="28"/>
        <end position="197"/>
    </location>
</feature>
<keyword evidence="2" id="KW-0052">Apoplast</keyword>
<dbReference type="CDD" id="cd15798">
    <property type="entry name" value="PMEI-like_3"/>
    <property type="match status" value="1"/>
</dbReference>
<evidence type="ECO:0000256" key="1">
    <source>
        <dbReference type="ARBA" id="ARBA00004271"/>
    </source>
</evidence>
<feature type="domain" description="Pectinesterase inhibitor" evidence="9">
    <location>
        <begin position="34"/>
        <end position="188"/>
    </location>
</feature>
<dbReference type="NCBIfam" id="TIGR01614">
    <property type="entry name" value="PME_inhib"/>
    <property type="match status" value="1"/>
</dbReference>
<protein>
    <recommendedName>
        <fullName evidence="9">Pectinesterase inhibitor domain-containing protein</fullName>
    </recommendedName>
</protein>
<accession>A0A7N0VB09</accession>
<keyword evidence="7" id="KW-0175">Coiled coil</keyword>
<keyword evidence="3" id="KW-0964">Secreted</keyword>
<dbReference type="FunFam" id="1.20.140.40:FF:000006">
    <property type="entry name" value="Pectinesterase inhibitor 3"/>
    <property type="match status" value="1"/>
</dbReference>
<dbReference type="InterPro" id="IPR035513">
    <property type="entry name" value="Invertase/methylesterase_inhib"/>
</dbReference>
<dbReference type="InterPro" id="IPR006501">
    <property type="entry name" value="Pectinesterase_inhib_dom"/>
</dbReference>
<dbReference type="GO" id="GO:0048046">
    <property type="term" value="C:apoplast"/>
    <property type="evidence" value="ECO:0007669"/>
    <property type="project" value="UniProtKB-SubCell"/>
</dbReference>
<dbReference type="Gramene" id="Kaladp0472s0013.1.v1.1">
    <property type="protein sequence ID" value="Kaladp0472s0013.1.v1.1.CDS.1"/>
    <property type="gene ID" value="Kaladp0472s0013.v1.1"/>
</dbReference>
<evidence type="ECO:0000256" key="4">
    <source>
        <dbReference type="ARBA" id="ARBA00022729"/>
    </source>
</evidence>
<evidence type="ECO:0000256" key="8">
    <source>
        <dbReference type="SAM" id="SignalP"/>
    </source>
</evidence>